<dbReference type="GO" id="GO:0016787">
    <property type="term" value="F:hydrolase activity"/>
    <property type="evidence" value="ECO:0007669"/>
    <property type="project" value="UniProtKB-KW"/>
</dbReference>
<dbReference type="InterPro" id="IPR023214">
    <property type="entry name" value="HAD_sf"/>
</dbReference>
<dbReference type="InterPro" id="IPR052419">
    <property type="entry name" value="5_3-deoxyribonucleotidase-like"/>
</dbReference>
<evidence type="ECO:0000256" key="3">
    <source>
        <dbReference type="PIRNR" id="PIRNR021362"/>
    </source>
</evidence>
<dbReference type="SUPFAM" id="SSF56784">
    <property type="entry name" value="HAD-like"/>
    <property type="match status" value="1"/>
</dbReference>
<sequence>MAKKFGIDIDGTLTSPSTFVPYINESFNMNITIDDMKEYNLLPLLGINEKQFWEWMDKKEPIIYKDSPLASHAKMVIDEWKELHDLIYISARRNHLFDITESWFKENSISYQHIELIGSHDKISAVQKHGIDLFFEDKHDNACDISEECKIPVILFNTPYNQDPIPKNVIRVNNWLEAKQWVSNWTKIKV</sequence>
<organism evidence="4 5">
    <name type="scientific">Litchfieldia salsa</name>
    <dbReference type="NCBI Taxonomy" id="930152"/>
    <lineage>
        <taxon>Bacteria</taxon>
        <taxon>Bacillati</taxon>
        <taxon>Bacillota</taxon>
        <taxon>Bacilli</taxon>
        <taxon>Bacillales</taxon>
        <taxon>Bacillaceae</taxon>
        <taxon>Litchfieldia</taxon>
    </lineage>
</organism>
<comment type="similarity">
    <text evidence="1 3">Belongs to the 5'(3')-deoxyribonucleotidase family.</text>
</comment>
<dbReference type="Gene3D" id="3.40.50.1000">
    <property type="entry name" value="HAD superfamily/HAD-like"/>
    <property type="match status" value="1"/>
</dbReference>
<reference evidence="5" key="1">
    <citation type="submission" date="2016-10" db="EMBL/GenBank/DDBJ databases">
        <authorList>
            <person name="Varghese N."/>
            <person name="Submissions S."/>
        </authorList>
    </citation>
    <scope>NUCLEOTIDE SEQUENCE [LARGE SCALE GENOMIC DNA]</scope>
    <source>
        <strain evidence="5">IBRC-M10078</strain>
    </source>
</reference>
<proteinExistence type="inferred from homology"/>
<dbReference type="Proteomes" id="UP000199159">
    <property type="component" value="Unassembled WGS sequence"/>
</dbReference>
<protein>
    <recommendedName>
        <fullName evidence="3">Nucleotidase</fullName>
        <ecNumber evidence="3">3.1.3.-</ecNumber>
    </recommendedName>
</protein>
<keyword evidence="2 3" id="KW-0378">Hydrolase</keyword>
<dbReference type="InterPro" id="IPR036412">
    <property type="entry name" value="HAD-like_sf"/>
</dbReference>
<dbReference type="EMBL" id="FNJU01000006">
    <property type="protein sequence ID" value="SDP75584.1"/>
    <property type="molecule type" value="Genomic_DNA"/>
</dbReference>
<dbReference type="STRING" id="930152.SAMN05216565_106147"/>
<evidence type="ECO:0000313" key="4">
    <source>
        <dbReference type="EMBL" id="SDP75584.1"/>
    </source>
</evidence>
<name>A0A1H0VB55_9BACI</name>
<dbReference type="PANTHER" id="PTHR35134">
    <property type="entry name" value="NUCLEOTIDASE YQFW-RELATED"/>
    <property type="match status" value="1"/>
</dbReference>
<dbReference type="InterPro" id="IPR009206">
    <property type="entry name" value="Nucleotidase_putative"/>
</dbReference>
<dbReference type="PANTHER" id="PTHR35134:SF2">
    <property type="entry name" value="NUCLEOTIDASE YQFW-RELATED"/>
    <property type="match status" value="1"/>
</dbReference>
<dbReference type="EC" id="3.1.3.-" evidence="3"/>
<evidence type="ECO:0000256" key="2">
    <source>
        <dbReference type="ARBA" id="ARBA00022801"/>
    </source>
</evidence>
<gene>
    <name evidence="4" type="ORF">SAMN05216565_106147</name>
</gene>
<dbReference type="AlphaFoldDB" id="A0A1H0VB55"/>
<dbReference type="PIRSF" id="PIRSF021362">
    <property type="entry name" value="UCP021362_HAD"/>
    <property type="match status" value="1"/>
</dbReference>
<dbReference type="RefSeq" id="WP_175490298.1">
    <property type="nucleotide sequence ID" value="NZ_FNJU01000006.1"/>
</dbReference>
<accession>A0A1H0VB55</accession>
<evidence type="ECO:0000313" key="5">
    <source>
        <dbReference type="Proteomes" id="UP000199159"/>
    </source>
</evidence>
<evidence type="ECO:0000256" key="1">
    <source>
        <dbReference type="ARBA" id="ARBA00009589"/>
    </source>
</evidence>
<keyword evidence="5" id="KW-1185">Reference proteome</keyword>